<feature type="domain" description="Calcineurin-like phosphoesterase" evidence="2">
    <location>
        <begin position="326"/>
        <end position="551"/>
    </location>
</feature>
<dbReference type="PANTHER" id="PTHR36492:SF2">
    <property type="entry name" value="[ACYL-CARRIER-PROTEIN] PHOSPHODIESTERASE PPTH"/>
    <property type="match status" value="1"/>
</dbReference>
<sequence length="598" mass="65647">MVVSHDKESGRFEVRLQGPRGDERVRCKPENLSLVVLKDSARKARGDAAFKEGRLEDAVRCYREAFEADAAGDAELGATIQSNLAAALAKKGDHASALKAAQAAIGLRPAWAKGHSRAGLSLLQLGRLKEAQASYIKAVQLEPTVDGYLAGLRQATERLQEAGVSTSDKQAEAERLKANGNTALAAGDFPLAVAHYTMALAVMTPLANGNQNAQQTLAIYSSNRSAAFAKLQQWEFALADGEAAKQRSPGWFKAYLRIGAAHLGRNHAEHAYKTFLYAADLQGGYRDAIREAATALWQIPRLESPLARKRINRFSEDARKPKGSARIFAISDVHIDHGASVLSWAEGISTTEFKGDILLVAGDLGDTFNAVKRGLMIFKKKFRRVFYVPGNHDMWIRPNTQDSTKLKFKDSIVKLLAMMDMCEQIGAEMMPAEVMQNVFVVPLLSWWSSGVFGPGYVPDDTLVYDSFCKWPMGDQVAHKWFVSWNDVFVRKVQQAQKERGQKGEAISFSHFLPIGDLPVGGAPSAASYSVELEEQVHGVGSSLHIWGHTHCNLSTVIGGVRYHQHSLMGAEYGHAPQAKFLKVYDGQIVDQPRSHTVY</sequence>
<name>A0A7S2MRH2_9DINO</name>
<keyword evidence="1" id="KW-0802">TPR repeat</keyword>
<dbReference type="Gene3D" id="1.25.40.10">
    <property type="entry name" value="Tetratricopeptide repeat domain"/>
    <property type="match status" value="2"/>
</dbReference>
<evidence type="ECO:0000313" key="3">
    <source>
        <dbReference type="EMBL" id="CAD9497959.1"/>
    </source>
</evidence>
<gene>
    <name evidence="3" type="ORF">BRAN1462_LOCUS3765</name>
</gene>
<dbReference type="GO" id="GO:0016787">
    <property type="term" value="F:hydrolase activity"/>
    <property type="evidence" value="ECO:0007669"/>
    <property type="project" value="InterPro"/>
</dbReference>
<protein>
    <recommendedName>
        <fullName evidence="2">Calcineurin-like phosphoesterase domain-containing protein</fullName>
    </recommendedName>
</protein>
<dbReference type="InterPro" id="IPR029052">
    <property type="entry name" value="Metallo-depent_PP-like"/>
</dbReference>
<evidence type="ECO:0000256" key="1">
    <source>
        <dbReference type="PROSITE-ProRule" id="PRU00339"/>
    </source>
</evidence>
<dbReference type="Pfam" id="PF00149">
    <property type="entry name" value="Metallophos"/>
    <property type="match status" value="1"/>
</dbReference>
<dbReference type="InterPro" id="IPR004843">
    <property type="entry name" value="Calcineurin-like_PHP"/>
</dbReference>
<dbReference type="Gene3D" id="3.60.21.10">
    <property type="match status" value="1"/>
</dbReference>
<dbReference type="PROSITE" id="PS50005">
    <property type="entry name" value="TPR"/>
    <property type="match status" value="1"/>
</dbReference>
<dbReference type="EMBL" id="HBGW01005701">
    <property type="protein sequence ID" value="CAD9497959.1"/>
    <property type="molecule type" value="Transcribed_RNA"/>
</dbReference>
<reference evidence="3" key="1">
    <citation type="submission" date="2021-01" db="EMBL/GenBank/DDBJ databases">
        <authorList>
            <person name="Corre E."/>
            <person name="Pelletier E."/>
            <person name="Niang G."/>
            <person name="Scheremetjew M."/>
            <person name="Finn R."/>
            <person name="Kale V."/>
            <person name="Holt S."/>
            <person name="Cochrane G."/>
            <person name="Meng A."/>
            <person name="Brown T."/>
            <person name="Cohen L."/>
        </authorList>
    </citation>
    <scope>NUCLEOTIDE SEQUENCE</scope>
    <source>
        <strain evidence="3">RCC3387</strain>
    </source>
</reference>
<dbReference type="SMART" id="SM00028">
    <property type="entry name" value="TPR"/>
    <property type="match status" value="6"/>
</dbReference>
<dbReference type="InterPro" id="IPR011990">
    <property type="entry name" value="TPR-like_helical_dom_sf"/>
</dbReference>
<accession>A0A7S2MRH2</accession>
<dbReference type="CDD" id="cd00838">
    <property type="entry name" value="MPP_superfamily"/>
    <property type="match status" value="1"/>
</dbReference>
<dbReference type="AlphaFoldDB" id="A0A7S2MRH2"/>
<dbReference type="SUPFAM" id="SSF48452">
    <property type="entry name" value="TPR-like"/>
    <property type="match status" value="2"/>
</dbReference>
<dbReference type="InterPro" id="IPR052963">
    <property type="entry name" value="Pantetheine_PDE"/>
</dbReference>
<dbReference type="InterPro" id="IPR019734">
    <property type="entry name" value="TPR_rpt"/>
</dbReference>
<proteinExistence type="predicted"/>
<organism evidence="3">
    <name type="scientific">Zooxanthella nutricula</name>
    <dbReference type="NCBI Taxonomy" id="1333877"/>
    <lineage>
        <taxon>Eukaryota</taxon>
        <taxon>Sar</taxon>
        <taxon>Alveolata</taxon>
        <taxon>Dinophyceae</taxon>
        <taxon>Peridiniales</taxon>
        <taxon>Peridiniales incertae sedis</taxon>
        <taxon>Zooxanthella</taxon>
    </lineage>
</organism>
<dbReference type="Pfam" id="PF13181">
    <property type="entry name" value="TPR_8"/>
    <property type="match status" value="2"/>
</dbReference>
<dbReference type="SUPFAM" id="SSF56300">
    <property type="entry name" value="Metallo-dependent phosphatases"/>
    <property type="match status" value="1"/>
</dbReference>
<feature type="repeat" description="TPR" evidence="1">
    <location>
        <begin position="112"/>
        <end position="145"/>
    </location>
</feature>
<dbReference type="PANTHER" id="PTHR36492">
    <property type="match status" value="1"/>
</dbReference>
<evidence type="ECO:0000259" key="2">
    <source>
        <dbReference type="Pfam" id="PF00149"/>
    </source>
</evidence>